<dbReference type="EMBL" id="CP026255">
    <property type="protein sequence ID" value="AWP12409.1"/>
    <property type="molecule type" value="Genomic_DNA"/>
</dbReference>
<dbReference type="AlphaFoldDB" id="A0A2U9C9W4"/>
<dbReference type="Proteomes" id="UP000246464">
    <property type="component" value="Chromosome 13"/>
</dbReference>
<reference evidence="1 2" key="1">
    <citation type="submission" date="2017-12" db="EMBL/GenBank/DDBJ databases">
        <title>Integrating genomic resources of turbot (Scophthalmus maximus) in depth evaluation of genetic and physical mapping variation across individuals.</title>
        <authorList>
            <person name="Martinez P."/>
        </authorList>
    </citation>
    <scope>NUCLEOTIDE SEQUENCE [LARGE SCALE GENOMIC DNA]</scope>
</reference>
<accession>A0A2U9C9W4</accession>
<protein>
    <submittedName>
        <fullName evidence="1">Uncharacterized protein</fullName>
    </submittedName>
</protein>
<name>A0A2U9C9W4_SCOMX</name>
<gene>
    <name evidence="1" type="ORF">SMAX5B_019025</name>
</gene>
<keyword evidence="2" id="KW-1185">Reference proteome</keyword>
<evidence type="ECO:0000313" key="1">
    <source>
        <dbReference type="EMBL" id="AWP12409.1"/>
    </source>
</evidence>
<evidence type="ECO:0000313" key="2">
    <source>
        <dbReference type="Proteomes" id="UP000246464"/>
    </source>
</evidence>
<proteinExistence type="predicted"/>
<sequence length="112" mass="12735">MHGTGLSGHRPSLALSCLCLPRPACPSTLHAAAPLSTHPARSQLTCSGLLFLSFSPLRLSSRCRQRRRFGNTRRHWWRRVVTASPSVREWRWRLSVSVRLLPRLQREGDVRG</sequence>
<organism evidence="1 2">
    <name type="scientific">Scophthalmus maximus</name>
    <name type="common">Turbot</name>
    <name type="synonym">Psetta maxima</name>
    <dbReference type="NCBI Taxonomy" id="52904"/>
    <lineage>
        <taxon>Eukaryota</taxon>
        <taxon>Metazoa</taxon>
        <taxon>Chordata</taxon>
        <taxon>Craniata</taxon>
        <taxon>Vertebrata</taxon>
        <taxon>Euteleostomi</taxon>
        <taxon>Actinopterygii</taxon>
        <taxon>Neopterygii</taxon>
        <taxon>Teleostei</taxon>
        <taxon>Neoteleostei</taxon>
        <taxon>Acanthomorphata</taxon>
        <taxon>Carangaria</taxon>
        <taxon>Pleuronectiformes</taxon>
        <taxon>Pleuronectoidei</taxon>
        <taxon>Scophthalmidae</taxon>
        <taxon>Scophthalmus</taxon>
    </lineage>
</organism>